<feature type="domain" description="UBC core" evidence="1">
    <location>
        <begin position="4"/>
        <end position="157"/>
    </location>
</feature>
<dbReference type="GeneID" id="14919330"/>
<gene>
    <name evidence="2" type="ORF">ACA1_155480</name>
</gene>
<evidence type="ECO:0000313" key="2">
    <source>
        <dbReference type="EMBL" id="ELR18591.1"/>
    </source>
</evidence>
<dbReference type="PROSITE" id="PS50127">
    <property type="entry name" value="UBC_2"/>
    <property type="match status" value="1"/>
</dbReference>
<dbReference type="Pfam" id="PF00179">
    <property type="entry name" value="UQ_con"/>
    <property type="match status" value="1"/>
</dbReference>
<dbReference type="Proteomes" id="UP000011083">
    <property type="component" value="Unassembled WGS sequence"/>
</dbReference>
<dbReference type="KEGG" id="acan:ACA1_155480"/>
<evidence type="ECO:0000313" key="3">
    <source>
        <dbReference type="Proteomes" id="UP000011083"/>
    </source>
</evidence>
<proteinExistence type="predicted"/>
<dbReference type="PANTHER" id="PTHR24068">
    <property type="entry name" value="UBIQUITIN-CONJUGATING ENZYME E2"/>
    <property type="match status" value="1"/>
</dbReference>
<dbReference type="VEuPathDB" id="AmoebaDB:ACA1_155480"/>
<sequence>QQAHNGWSLGEEIGEGIEGDGEGTPSLGVCWPGWRQFVQMEGYHRGPEKTPYEKGSFSLELEMPPEYPFKAPKVKFLTKIYHPNVKSDGQLCNEVLVEPNPGKSSPLSPFCTFNIELTAATPKHADNPLEPEIAQQFKENRTAFNKTAKEWTKKYAK</sequence>
<dbReference type="OrthoDB" id="9978460at2759"/>
<dbReference type="SMART" id="SM00212">
    <property type="entry name" value="UBCc"/>
    <property type="match status" value="1"/>
</dbReference>
<keyword evidence="3" id="KW-1185">Reference proteome</keyword>
<organism evidence="2 3">
    <name type="scientific">Acanthamoeba castellanii (strain ATCC 30010 / Neff)</name>
    <dbReference type="NCBI Taxonomy" id="1257118"/>
    <lineage>
        <taxon>Eukaryota</taxon>
        <taxon>Amoebozoa</taxon>
        <taxon>Discosea</taxon>
        <taxon>Longamoebia</taxon>
        <taxon>Centramoebida</taxon>
        <taxon>Acanthamoebidae</taxon>
        <taxon>Acanthamoeba</taxon>
    </lineage>
</organism>
<accession>L8H2K9</accession>
<dbReference type="RefSeq" id="XP_004340630.1">
    <property type="nucleotide sequence ID" value="XM_004340582.1"/>
</dbReference>
<name>L8H2K9_ACACF</name>
<reference evidence="2 3" key="1">
    <citation type="journal article" date="2013" name="Genome Biol.">
        <title>Genome of Acanthamoeba castellanii highlights extensive lateral gene transfer and early evolution of tyrosine kinase signaling.</title>
        <authorList>
            <person name="Clarke M."/>
            <person name="Lohan A.J."/>
            <person name="Liu B."/>
            <person name="Lagkouvardos I."/>
            <person name="Roy S."/>
            <person name="Zafar N."/>
            <person name="Bertelli C."/>
            <person name="Schilde C."/>
            <person name="Kianianmomeni A."/>
            <person name="Burglin T.R."/>
            <person name="Frech C."/>
            <person name="Turcotte B."/>
            <person name="Kopec K.O."/>
            <person name="Synnott J.M."/>
            <person name="Choo C."/>
            <person name="Paponov I."/>
            <person name="Finkler A."/>
            <person name="Soon Heng Tan C."/>
            <person name="Hutchins A.P."/>
            <person name="Weinmeier T."/>
            <person name="Rattei T."/>
            <person name="Chu J.S."/>
            <person name="Gimenez G."/>
            <person name="Irimia M."/>
            <person name="Rigden D.J."/>
            <person name="Fitzpatrick D.A."/>
            <person name="Lorenzo-Morales J."/>
            <person name="Bateman A."/>
            <person name="Chiu C.H."/>
            <person name="Tang P."/>
            <person name="Hegemann P."/>
            <person name="Fromm H."/>
            <person name="Raoult D."/>
            <person name="Greub G."/>
            <person name="Miranda-Saavedra D."/>
            <person name="Chen N."/>
            <person name="Nash P."/>
            <person name="Ginger M.L."/>
            <person name="Horn M."/>
            <person name="Schaap P."/>
            <person name="Caler L."/>
            <person name="Loftus B."/>
        </authorList>
    </citation>
    <scope>NUCLEOTIDE SEQUENCE [LARGE SCALE GENOMIC DNA]</scope>
    <source>
        <strain evidence="2 3">Neff</strain>
    </source>
</reference>
<dbReference type="InterPro" id="IPR000608">
    <property type="entry name" value="UBC"/>
</dbReference>
<dbReference type="EMBL" id="KB007951">
    <property type="protein sequence ID" value="ELR18591.1"/>
    <property type="molecule type" value="Genomic_DNA"/>
</dbReference>
<evidence type="ECO:0000259" key="1">
    <source>
        <dbReference type="PROSITE" id="PS50127"/>
    </source>
</evidence>
<dbReference type="Gene3D" id="3.10.110.10">
    <property type="entry name" value="Ubiquitin Conjugating Enzyme"/>
    <property type="match status" value="1"/>
</dbReference>
<dbReference type="STRING" id="1257118.L8H2K9"/>
<dbReference type="OMA" id="ADLHTWH"/>
<dbReference type="SUPFAM" id="SSF54495">
    <property type="entry name" value="UBC-like"/>
    <property type="match status" value="1"/>
</dbReference>
<protein>
    <submittedName>
        <fullName evidence="2">Ubiquitin conjugating enzyme, putative</fullName>
    </submittedName>
</protein>
<dbReference type="InterPro" id="IPR016135">
    <property type="entry name" value="UBQ-conjugating_enzyme/RWD"/>
</dbReference>
<dbReference type="AlphaFoldDB" id="L8H2K9"/>
<feature type="non-terminal residue" evidence="2">
    <location>
        <position position="157"/>
    </location>
</feature>